<sequence>MLESKAPENNHDTIYEQLFENNDVSRCVDDNEPLVLDAMDPNLSITFTELRTKVRSLAVALRQAPFFLEEGDVVLFCTKDHVECSIALFGVTAAGCAACMLPSIAPVSDIQRIVQSTKPKAIIAHPDTMDKVNKVDNNKDDGNPIPVLVIGGGESTSIPNASHLSQWYTAHANIESLPRVHPDTCAFLILTSGTTSSPKLVQISQRGMAARIRHAQNMPRSLLFPEDVKPAGFVMSHVAFSSWIMICSNCTCLGVPHYVGDFWRIQPNLDTILRKIQELRITTFFLLDARSMTRIAAMHDDDDQQLKYDMSSLCAIYTGGQTIPQDVLQATANKLQATIMSAYAATEAGVLFTLGYASPSTLAQPLPRESIPAEIKLVNEQNQEVPVGEPGELLVKSSMNAMGYHGRPDLTAENFDKDGFYHTGDIFTVNEDGQYTMLGRHADVIKTADGHFYPKSLEDICMEFQGIKQCVIVGAFSTKHGQELPRAYIVPMPNDRHRFDEEQIERLKEHVKARVPLKSMALDGGIKIVDELPIARSGKVDRYKLRKMAHEELENDV</sequence>
<dbReference type="InterPro" id="IPR000873">
    <property type="entry name" value="AMP-dep_synth/lig_dom"/>
</dbReference>
<dbReference type="Proteomes" id="UP001234581">
    <property type="component" value="Unassembled WGS sequence"/>
</dbReference>
<name>A0AAD7Y1K3_9FUNG</name>
<evidence type="ECO:0000259" key="2">
    <source>
        <dbReference type="Pfam" id="PF13193"/>
    </source>
</evidence>
<reference evidence="3 4" key="1">
    <citation type="submission" date="2023-03" db="EMBL/GenBank/DDBJ databases">
        <title>Genome sequence of Lichtheimia ornata CBS 291.66.</title>
        <authorList>
            <person name="Mohabir J.T."/>
            <person name="Shea T.P."/>
            <person name="Kurbessoian T."/>
            <person name="Berby B."/>
            <person name="Fontaine J."/>
            <person name="Livny J."/>
            <person name="Gnirke A."/>
            <person name="Stajich J.E."/>
            <person name="Cuomo C.A."/>
        </authorList>
    </citation>
    <scope>NUCLEOTIDE SEQUENCE [LARGE SCALE GENOMIC DNA]</scope>
    <source>
        <strain evidence="3">CBS 291.66</strain>
    </source>
</reference>
<feature type="domain" description="AMP-dependent synthetase/ligase" evidence="1">
    <location>
        <begin position="40"/>
        <end position="405"/>
    </location>
</feature>
<keyword evidence="4" id="KW-1185">Reference proteome</keyword>
<dbReference type="InterPro" id="IPR045851">
    <property type="entry name" value="AMP-bd_C_sf"/>
</dbReference>
<gene>
    <name evidence="3" type="ORF">O0I10_002742</name>
</gene>
<dbReference type="EMBL" id="JARTCD010000008">
    <property type="protein sequence ID" value="KAJ8661476.1"/>
    <property type="molecule type" value="Genomic_DNA"/>
</dbReference>
<accession>A0AAD7Y1K3</accession>
<dbReference type="Gene3D" id="3.30.300.30">
    <property type="match status" value="1"/>
</dbReference>
<dbReference type="SUPFAM" id="SSF56801">
    <property type="entry name" value="Acetyl-CoA synthetase-like"/>
    <property type="match status" value="1"/>
</dbReference>
<organism evidence="3 4">
    <name type="scientific">Lichtheimia ornata</name>
    <dbReference type="NCBI Taxonomy" id="688661"/>
    <lineage>
        <taxon>Eukaryota</taxon>
        <taxon>Fungi</taxon>
        <taxon>Fungi incertae sedis</taxon>
        <taxon>Mucoromycota</taxon>
        <taxon>Mucoromycotina</taxon>
        <taxon>Mucoromycetes</taxon>
        <taxon>Mucorales</taxon>
        <taxon>Lichtheimiaceae</taxon>
        <taxon>Lichtheimia</taxon>
    </lineage>
</organism>
<dbReference type="AlphaFoldDB" id="A0AAD7Y1K3"/>
<dbReference type="InterPro" id="IPR042099">
    <property type="entry name" value="ANL_N_sf"/>
</dbReference>
<dbReference type="PROSITE" id="PS00455">
    <property type="entry name" value="AMP_BINDING"/>
    <property type="match status" value="1"/>
</dbReference>
<feature type="domain" description="AMP-binding enzyme C-terminal" evidence="2">
    <location>
        <begin position="457"/>
        <end position="539"/>
    </location>
</feature>
<comment type="caution">
    <text evidence="3">The sequence shown here is derived from an EMBL/GenBank/DDBJ whole genome shotgun (WGS) entry which is preliminary data.</text>
</comment>
<dbReference type="GO" id="GO:0016405">
    <property type="term" value="F:CoA-ligase activity"/>
    <property type="evidence" value="ECO:0007669"/>
    <property type="project" value="TreeGrafter"/>
</dbReference>
<dbReference type="InterPro" id="IPR020845">
    <property type="entry name" value="AMP-binding_CS"/>
</dbReference>
<dbReference type="InterPro" id="IPR025110">
    <property type="entry name" value="AMP-bd_C"/>
</dbReference>
<dbReference type="Pfam" id="PF00501">
    <property type="entry name" value="AMP-binding"/>
    <property type="match status" value="1"/>
</dbReference>
<proteinExistence type="predicted"/>
<dbReference type="GeneID" id="83210158"/>
<evidence type="ECO:0000313" key="4">
    <source>
        <dbReference type="Proteomes" id="UP001234581"/>
    </source>
</evidence>
<dbReference type="RefSeq" id="XP_058346389.1">
    <property type="nucleotide sequence ID" value="XM_058482822.1"/>
</dbReference>
<dbReference type="Pfam" id="PF13193">
    <property type="entry name" value="AMP-binding_C"/>
    <property type="match status" value="1"/>
</dbReference>
<dbReference type="PANTHER" id="PTHR24096">
    <property type="entry name" value="LONG-CHAIN-FATTY-ACID--COA LIGASE"/>
    <property type="match status" value="1"/>
</dbReference>
<evidence type="ECO:0000259" key="1">
    <source>
        <dbReference type="Pfam" id="PF00501"/>
    </source>
</evidence>
<dbReference type="Gene3D" id="3.40.50.12780">
    <property type="entry name" value="N-terminal domain of ligase-like"/>
    <property type="match status" value="1"/>
</dbReference>
<evidence type="ECO:0000313" key="3">
    <source>
        <dbReference type="EMBL" id="KAJ8661476.1"/>
    </source>
</evidence>
<protein>
    <submittedName>
        <fullName evidence="3">Uncharacterized protein</fullName>
    </submittedName>
</protein>